<evidence type="ECO:0000256" key="5">
    <source>
        <dbReference type="ARBA" id="ARBA00022840"/>
    </source>
</evidence>
<dbReference type="GO" id="GO:0005524">
    <property type="term" value="F:ATP binding"/>
    <property type="evidence" value="ECO:0007669"/>
    <property type="project" value="UniProtKB-UniRule"/>
</dbReference>
<comment type="catalytic activity">
    <reaction evidence="6">
        <text>4-CDP-2-C-methyl-D-erythritol + ATP = 4-CDP-2-C-methyl-D-erythritol 2-phosphate + ADP + H(+)</text>
        <dbReference type="Rhea" id="RHEA:18437"/>
        <dbReference type="ChEBI" id="CHEBI:15378"/>
        <dbReference type="ChEBI" id="CHEBI:30616"/>
        <dbReference type="ChEBI" id="CHEBI:57823"/>
        <dbReference type="ChEBI" id="CHEBI:57919"/>
        <dbReference type="ChEBI" id="CHEBI:456216"/>
        <dbReference type="EC" id="2.7.1.148"/>
    </reaction>
</comment>
<comment type="similarity">
    <text evidence="6">Belongs to the GHMP kinase family. IspE subfamily.</text>
</comment>
<dbReference type="GO" id="GO:0050515">
    <property type="term" value="F:4-(cytidine 5'-diphospho)-2-C-methyl-D-erythritol kinase activity"/>
    <property type="evidence" value="ECO:0007669"/>
    <property type="project" value="UniProtKB-UniRule"/>
</dbReference>
<dbReference type="EMBL" id="JXYS01000089">
    <property type="protein sequence ID" value="KJF16289.1"/>
    <property type="molecule type" value="Genomic_DNA"/>
</dbReference>
<keyword evidence="5 6" id="KW-0067">ATP-binding</keyword>
<evidence type="ECO:0000313" key="9">
    <source>
        <dbReference type="Proteomes" id="UP000032360"/>
    </source>
</evidence>
<dbReference type="EC" id="2.7.1.148" evidence="6"/>
<dbReference type="UniPathway" id="UPA00056">
    <property type="reaction ID" value="UER00094"/>
</dbReference>
<evidence type="ECO:0000256" key="3">
    <source>
        <dbReference type="ARBA" id="ARBA00022741"/>
    </source>
</evidence>
<dbReference type="STRING" id="1280514.AXFE_28520"/>
<comment type="function">
    <text evidence="6">Catalyzes the phosphorylation of the position 2 hydroxy group of 4-diphosphocytidyl-2C-methyl-D-erythritol.</text>
</comment>
<keyword evidence="6" id="KW-0414">Isoprene biosynthesis</keyword>
<comment type="caution">
    <text evidence="8">The sequence shown here is derived from an EMBL/GenBank/DDBJ whole genome shotgun (WGS) entry which is preliminary data.</text>
</comment>
<dbReference type="Pfam" id="PF00288">
    <property type="entry name" value="GHMP_kinases_N"/>
    <property type="match status" value="1"/>
</dbReference>
<feature type="domain" description="GHMP kinase N-terminal" evidence="7">
    <location>
        <begin position="96"/>
        <end position="154"/>
    </location>
</feature>
<dbReference type="InterPro" id="IPR006204">
    <property type="entry name" value="GHMP_kinase_N_dom"/>
</dbReference>
<dbReference type="PANTHER" id="PTHR43527">
    <property type="entry name" value="4-DIPHOSPHOCYTIDYL-2-C-METHYL-D-ERYTHRITOL KINASE, CHLOROPLASTIC"/>
    <property type="match status" value="1"/>
</dbReference>
<organism evidence="8 9">
    <name type="scientific">Acidithrix ferrooxidans</name>
    <dbReference type="NCBI Taxonomy" id="1280514"/>
    <lineage>
        <taxon>Bacteria</taxon>
        <taxon>Bacillati</taxon>
        <taxon>Actinomycetota</taxon>
        <taxon>Acidimicrobiia</taxon>
        <taxon>Acidimicrobiales</taxon>
        <taxon>Acidimicrobiaceae</taxon>
        <taxon>Acidithrix</taxon>
    </lineage>
</organism>
<keyword evidence="2 6" id="KW-0808">Transferase</keyword>
<comment type="pathway">
    <text evidence="6">Isoprenoid biosynthesis; isopentenyl diphosphate biosynthesis via DXP pathway; isopentenyl diphosphate from 1-deoxy-D-xylulose 5-phosphate: step 3/6.</text>
</comment>
<dbReference type="InterPro" id="IPR004424">
    <property type="entry name" value="IspE"/>
</dbReference>
<feature type="active site" evidence="6">
    <location>
        <position position="149"/>
    </location>
</feature>
<dbReference type="PANTHER" id="PTHR43527:SF2">
    <property type="entry name" value="4-DIPHOSPHOCYTIDYL-2-C-METHYL-D-ERYTHRITOL KINASE, CHLOROPLASTIC"/>
    <property type="match status" value="1"/>
</dbReference>
<evidence type="ECO:0000313" key="8">
    <source>
        <dbReference type="EMBL" id="KJF16289.1"/>
    </source>
</evidence>
<dbReference type="SUPFAM" id="SSF54211">
    <property type="entry name" value="Ribosomal protein S5 domain 2-like"/>
    <property type="match status" value="1"/>
</dbReference>
<dbReference type="Gene3D" id="3.30.230.10">
    <property type="match status" value="1"/>
</dbReference>
<evidence type="ECO:0000256" key="2">
    <source>
        <dbReference type="ARBA" id="ARBA00022679"/>
    </source>
</evidence>
<evidence type="ECO:0000256" key="4">
    <source>
        <dbReference type="ARBA" id="ARBA00022777"/>
    </source>
</evidence>
<dbReference type="GO" id="GO:0019288">
    <property type="term" value="P:isopentenyl diphosphate biosynthetic process, methylerythritol 4-phosphate pathway"/>
    <property type="evidence" value="ECO:0007669"/>
    <property type="project" value="UniProtKB-UniRule"/>
</dbReference>
<dbReference type="HAMAP" id="MF_00061">
    <property type="entry name" value="IspE"/>
    <property type="match status" value="1"/>
</dbReference>
<name>A0A0D8HEH2_9ACTN</name>
<sequence>MRWFGLERSPNLLYAPAKLTLGLKVIGLRDDGYHLIDSEMVSVSLFDTLEYEPASGSALDLSIVDSFGSEEIDFNICSVALDSSNTITKGAALFGMGGHCIVYKRIPPGGGLGGGSSDVAAMIRYCTSKYEPLLNASELSSAILRIGADVPFCVGVDRAFISGIGEVFAPGVARRDKFVLFLLPVHSSTPQVYRRFDEMGPNLDSLGELGEFENDLESAAIAVSPILGRYRSALTDRFKRVPSMAGSGSTYFCNGDFDDLDLRAMGEVAGAEWSYVDFGDDGLGAVLAVSVQEVHRSDLD</sequence>
<keyword evidence="3 6" id="KW-0547">Nucleotide-binding</keyword>
<dbReference type="Proteomes" id="UP000032360">
    <property type="component" value="Unassembled WGS sequence"/>
</dbReference>
<dbReference type="PATRIC" id="fig|1280514.3.peg.3757"/>
<evidence type="ECO:0000256" key="1">
    <source>
        <dbReference type="ARBA" id="ARBA00017473"/>
    </source>
</evidence>
<dbReference type="OrthoDB" id="3173073at2"/>
<feature type="binding site" evidence="6">
    <location>
        <begin position="107"/>
        <end position="117"/>
    </location>
    <ligand>
        <name>ATP</name>
        <dbReference type="ChEBI" id="CHEBI:30616"/>
    </ligand>
</feature>
<reference evidence="8 9" key="1">
    <citation type="submission" date="2015-01" db="EMBL/GenBank/DDBJ databases">
        <title>Draft genome of the acidophilic iron oxidizer Acidithrix ferrooxidans strain Py-F3.</title>
        <authorList>
            <person name="Poehlein A."/>
            <person name="Eisen S."/>
            <person name="Schloemann M."/>
            <person name="Johnson B.D."/>
            <person name="Daniel R."/>
            <person name="Muehling M."/>
        </authorList>
    </citation>
    <scope>NUCLEOTIDE SEQUENCE [LARGE SCALE GENOMIC DNA]</scope>
    <source>
        <strain evidence="8 9">Py-F3</strain>
    </source>
</reference>
<dbReference type="InterPro" id="IPR020568">
    <property type="entry name" value="Ribosomal_Su5_D2-typ_SF"/>
</dbReference>
<protein>
    <recommendedName>
        <fullName evidence="1 6">4-diphosphocytidyl-2-C-methyl-D-erythritol kinase</fullName>
        <shortName evidence="6">CMK</shortName>
        <ecNumber evidence="6">2.7.1.148</ecNumber>
    </recommendedName>
    <alternativeName>
        <fullName evidence="6">4-(cytidine-5'-diphospho)-2-C-methyl-D-erythritol kinase</fullName>
    </alternativeName>
</protein>
<dbReference type="InterPro" id="IPR036554">
    <property type="entry name" value="GHMP_kinase_C_sf"/>
</dbReference>
<keyword evidence="9" id="KW-1185">Reference proteome</keyword>
<keyword evidence="4 6" id="KW-0418">Kinase</keyword>
<dbReference type="PIRSF" id="PIRSF010376">
    <property type="entry name" value="IspE"/>
    <property type="match status" value="1"/>
</dbReference>
<dbReference type="Gene3D" id="3.30.70.890">
    <property type="entry name" value="GHMP kinase, C-terminal domain"/>
    <property type="match status" value="1"/>
</dbReference>
<accession>A0A0D8HEH2</accession>
<gene>
    <name evidence="6 8" type="primary">ispE</name>
    <name evidence="8" type="ORF">AXFE_28520</name>
</gene>
<proteinExistence type="inferred from homology"/>
<feature type="active site" evidence="6">
    <location>
        <position position="18"/>
    </location>
</feature>
<dbReference type="SUPFAM" id="SSF55060">
    <property type="entry name" value="GHMP Kinase, C-terminal domain"/>
    <property type="match status" value="1"/>
</dbReference>
<dbReference type="InterPro" id="IPR014721">
    <property type="entry name" value="Ribsml_uS5_D2-typ_fold_subgr"/>
</dbReference>
<evidence type="ECO:0000259" key="7">
    <source>
        <dbReference type="Pfam" id="PF00288"/>
    </source>
</evidence>
<dbReference type="GO" id="GO:0016114">
    <property type="term" value="P:terpenoid biosynthetic process"/>
    <property type="evidence" value="ECO:0007669"/>
    <property type="project" value="InterPro"/>
</dbReference>
<dbReference type="AlphaFoldDB" id="A0A0D8HEH2"/>
<evidence type="ECO:0000256" key="6">
    <source>
        <dbReference type="HAMAP-Rule" id="MF_00061"/>
    </source>
</evidence>